<accession>A0A942UWY9</accession>
<evidence type="ECO:0000313" key="1">
    <source>
        <dbReference type="EMBL" id="MBS4539625.1"/>
    </source>
</evidence>
<proteinExistence type="predicted"/>
<dbReference type="RefSeq" id="WP_203367547.1">
    <property type="nucleotide sequence ID" value="NZ_WSFT01000053.1"/>
</dbReference>
<dbReference type="AlphaFoldDB" id="A0A942UWY9"/>
<organism evidence="1 2">
    <name type="scientific">Anaeromonas frigoriresistens</name>
    <dbReference type="NCBI Taxonomy" id="2683708"/>
    <lineage>
        <taxon>Bacteria</taxon>
        <taxon>Bacillati</taxon>
        <taxon>Bacillota</taxon>
        <taxon>Tissierellia</taxon>
        <taxon>Tissierellales</taxon>
        <taxon>Thermohalobacteraceae</taxon>
        <taxon>Anaeromonas</taxon>
    </lineage>
</organism>
<gene>
    <name evidence="1" type="ORF">GOQ27_14215</name>
</gene>
<sequence length="187" mass="19954">MIEKRKIIVVTDGDKKARKAIEVAINNVGGRCISKSWGNPTELTGKDIVNLVVTAKYDPVVVMVDDKGDPGYGVGEHAFSDIVTDDRVEVVGVVAVASNTEGVAGVKVDFSIDCRGNIVDSGVDKNGEPTGVDRVYGDTVDILEDYNFPLIVGIGDIGKMNGQDDCKIGAPVITKAFTEILKRKKSK</sequence>
<reference evidence="1" key="1">
    <citation type="submission" date="2019-12" db="EMBL/GenBank/DDBJ databases">
        <title>Clostridiaceae gen. nov. sp. nov., isolated from sediment in Xinjiang, China.</title>
        <authorList>
            <person name="Zhang R."/>
        </authorList>
    </citation>
    <scope>NUCLEOTIDE SEQUENCE</scope>
    <source>
        <strain evidence="1">D2Q-11</strain>
    </source>
</reference>
<keyword evidence="2" id="KW-1185">Reference proteome</keyword>
<dbReference type="Pfam" id="PF14097">
    <property type="entry name" value="SpoVAE"/>
    <property type="match status" value="1"/>
</dbReference>
<protein>
    <submittedName>
        <fullName evidence="1">Stage V sporulation protein AE</fullName>
    </submittedName>
</protein>
<evidence type="ECO:0000313" key="2">
    <source>
        <dbReference type="Proteomes" id="UP000724672"/>
    </source>
</evidence>
<name>A0A942UWY9_9FIRM</name>
<dbReference type="EMBL" id="WSFT01000053">
    <property type="protein sequence ID" value="MBS4539625.1"/>
    <property type="molecule type" value="Genomic_DNA"/>
</dbReference>
<comment type="caution">
    <text evidence="1">The sequence shown here is derived from an EMBL/GenBank/DDBJ whole genome shotgun (WGS) entry which is preliminary data.</text>
</comment>
<dbReference type="InterPro" id="IPR025914">
    <property type="entry name" value="SpoVAE"/>
</dbReference>
<dbReference type="Proteomes" id="UP000724672">
    <property type="component" value="Unassembled WGS sequence"/>
</dbReference>